<dbReference type="OrthoDB" id="670164at2"/>
<evidence type="ECO:0008006" key="3">
    <source>
        <dbReference type="Google" id="ProtNLM"/>
    </source>
</evidence>
<proteinExistence type="predicted"/>
<name>A0A1C4G9X6_9BACT</name>
<dbReference type="RefSeq" id="WP_089715810.1">
    <property type="nucleotide sequence ID" value="NZ_FMAR01000042.1"/>
</dbReference>
<reference evidence="1 2" key="1">
    <citation type="submission" date="2016-08" db="EMBL/GenBank/DDBJ databases">
        <authorList>
            <person name="Seilhamer J.J."/>
        </authorList>
    </citation>
    <scope>NUCLEOTIDE SEQUENCE [LARGE SCALE GENOMIC DNA]</scope>
    <source>
        <strain evidence="1 2">A37T2</strain>
    </source>
</reference>
<dbReference type="Proteomes" id="UP000242818">
    <property type="component" value="Unassembled WGS sequence"/>
</dbReference>
<evidence type="ECO:0000313" key="2">
    <source>
        <dbReference type="Proteomes" id="UP000242818"/>
    </source>
</evidence>
<keyword evidence="2" id="KW-1185">Reference proteome</keyword>
<dbReference type="NCBIfam" id="NF047593">
    <property type="entry name" value="IS66_ISAeme5_TnpA"/>
    <property type="match status" value="1"/>
</dbReference>
<dbReference type="STRING" id="1335309.GA0116948_1421"/>
<gene>
    <name evidence="1" type="ORF">GA0116948_1421</name>
</gene>
<sequence>MEQQQANKLTKKQEMFSLIAEHEASALTVRDFCELYDMAQGTYYYWLKKYHASLEPEKVAKGGFTLLKVAAEEQEIVKGGVLFAEYKGIRFYREPSVSFLKALMS</sequence>
<accession>A0A1C4G9X6</accession>
<organism evidence="1 2">
    <name type="scientific">Chitinophaga costaii</name>
    <dbReference type="NCBI Taxonomy" id="1335309"/>
    <lineage>
        <taxon>Bacteria</taxon>
        <taxon>Pseudomonadati</taxon>
        <taxon>Bacteroidota</taxon>
        <taxon>Chitinophagia</taxon>
        <taxon>Chitinophagales</taxon>
        <taxon>Chitinophagaceae</taxon>
        <taxon>Chitinophaga</taxon>
    </lineage>
</organism>
<dbReference type="EMBL" id="FMAR01000042">
    <property type="protein sequence ID" value="SCC65009.1"/>
    <property type="molecule type" value="Genomic_DNA"/>
</dbReference>
<dbReference type="AlphaFoldDB" id="A0A1C4G9X6"/>
<evidence type="ECO:0000313" key="1">
    <source>
        <dbReference type="EMBL" id="SCC65009.1"/>
    </source>
</evidence>
<protein>
    <recommendedName>
        <fullName evidence="3">Transposase</fullName>
    </recommendedName>
</protein>